<keyword evidence="2 8" id="KW-0813">Transport</keyword>
<feature type="domain" description="TonB-dependent receptor plug" evidence="12">
    <location>
        <begin position="67"/>
        <end position="171"/>
    </location>
</feature>
<gene>
    <name evidence="13" type="ORF">DK419_07515</name>
</gene>
<dbReference type="GO" id="GO:0009279">
    <property type="term" value="C:cell outer membrane"/>
    <property type="evidence" value="ECO:0007669"/>
    <property type="project" value="UniProtKB-SubCell"/>
</dbReference>
<proteinExistence type="inferred from homology"/>
<evidence type="ECO:0000256" key="7">
    <source>
        <dbReference type="ARBA" id="ARBA00023237"/>
    </source>
</evidence>
<dbReference type="GO" id="GO:0015344">
    <property type="term" value="F:siderophore uptake transmembrane transporter activity"/>
    <property type="evidence" value="ECO:0007669"/>
    <property type="project" value="TreeGrafter"/>
</dbReference>
<keyword evidence="3 8" id="KW-1134">Transmembrane beta strand</keyword>
<dbReference type="Pfam" id="PF07715">
    <property type="entry name" value="Plug"/>
    <property type="match status" value="1"/>
</dbReference>
<dbReference type="InterPro" id="IPR012910">
    <property type="entry name" value="Plug_dom"/>
</dbReference>
<evidence type="ECO:0000256" key="2">
    <source>
        <dbReference type="ARBA" id="ARBA00022448"/>
    </source>
</evidence>
<evidence type="ECO:0000313" key="14">
    <source>
        <dbReference type="Proteomes" id="UP000245444"/>
    </source>
</evidence>
<evidence type="ECO:0000313" key="13">
    <source>
        <dbReference type="EMBL" id="AWN46181.1"/>
    </source>
</evidence>
<dbReference type="Proteomes" id="UP000245444">
    <property type="component" value="Chromosome"/>
</dbReference>
<keyword evidence="13" id="KW-0675">Receptor</keyword>
<dbReference type="Gene3D" id="2.40.170.20">
    <property type="entry name" value="TonB-dependent receptor, beta-barrel domain"/>
    <property type="match status" value="1"/>
</dbReference>
<sequence length="714" mass="74358">MSRLSYIGIRILGAASLGLGAPGAGAEEIALDEISVAAASPVAGAGTGGGTSGPGRVPLGVLPVVTDAFSSVTVVPASELIRSQPTSLGDALFDKPGLSASTFAPGSASRPIVRGLDNNRVRIQENGTGVQDVSDLGEDHAVPINPLVNDRIEVIRGPAALRYGSQAVGGVVSAENNRIPTFIPPSGLAGRVTTGLSSVDGGRNAAATLDAGAGTVAVHADGFRSEAGSYGTPLGRQRNSAATSQGGAVGVSHVFERGFVGLSFSHYDALYGIPGVASAARRTRLDPVQDKLQARGEYRPLEGPFAAVRFWLGGANYRHDEIGLGEDGIDGVQATFKNREAEGRIEFQHVPVETPFGVLTGTLGLQSDRRKLGISGAEGGLLRPTETRTNAATLFEELALAGGLRLQAAGRVEGSRVAGVAAIFPPGLLPSGPGDEPEEFARRRRFAPKSVSLGALQDLPFGFVASLTGSSVERAPVAAELFSRGAHDAPATFEIGDPNLKLERARTLEAGLRRAEGPLRLDATAYVTRYAGFVAKRLTGFTCGATFDTCGPDGGDLRQVVYSQADATFRGAEIAGQLDLVPVGDGFLGVSAQYDFVRARFDDGTNVPRIPPHRIGGGLYLRSGAWYAAVTLLHAFAQTRTAPLETATPGYDDLKAEVAYTRPLDPAAYGASEVTLGLRGTNLLDDVIRNAASFKKDEVVLPGRNLRVFLTARF</sequence>
<name>A0A2U8WKZ4_9HYPH</name>
<feature type="domain" description="TonB-dependent receptor-like beta-barrel" evidence="11">
    <location>
        <begin position="282"/>
        <end position="683"/>
    </location>
</feature>
<keyword evidence="6 8" id="KW-0472">Membrane</keyword>
<dbReference type="KEGG" id="mtea:DK419_07515"/>
<evidence type="ECO:0000256" key="3">
    <source>
        <dbReference type="ARBA" id="ARBA00022452"/>
    </source>
</evidence>
<evidence type="ECO:0000259" key="12">
    <source>
        <dbReference type="Pfam" id="PF07715"/>
    </source>
</evidence>
<keyword evidence="4 8" id="KW-0812">Transmembrane</keyword>
<dbReference type="EMBL" id="CP029553">
    <property type="protein sequence ID" value="AWN46181.1"/>
    <property type="molecule type" value="Genomic_DNA"/>
</dbReference>
<evidence type="ECO:0000256" key="4">
    <source>
        <dbReference type="ARBA" id="ARBA00022692"/>
    </source>
</evidence>
<accession>A0A2U8WKZ4</accession>
<organism evidence="13 14">
    <name type="scientific">Methylobacterium terrae</name>
    <dbReference type="NCBI Taxonomy" id="2202827"/>
    <lineage>
        <taxon>Bacteria</taxon>
        <taxon>Pseudomonadati</taxon>
        <taxon>Pseudomonadota</taxon>
        <taxon>Alphaproteobacteria</taxon>
        <taxon>Hyphomicrobiales</taxon>
        <taxon>Methylobacteriaceae</taxon>
        <taxon>Methylobacterium</taxon>
    </lineage>
</organism>
<keyword evidence="14" id="KW-1185">Reference proteome</keyword>
<evidence type="ECO:0000256" key="8">
    <source>
        <dbReference type="PROSITE-ProRule" id="PRU01360"/>
    </source>
</evidence>
<dbReference type="InterPro" id="IPR037066">
    <property type="entry name" value="Plug_dom_sf"/>
</dbReference>
<comment type="subcellular location">
    <subcellularLocation>
        <location evidence="1 8">Cell outer membrane</location>
        <topology evidence="1 8">Multi-pass membrane protein</topology>
    </subcellularLocation>
</comment>
<keyword evidence="5 9" id="KW-0798">TonB box</keyword>
<dbReference type="InterPro" id="IPR000531">
    <property type="entry name" value="Beta-barrel_TonB"/>
</dbReference>
<evidence type="ECO:0000256" key="6">
    <source>
        <dbReference type="ARBA" id="ARBA00023136"/>
    </source>
</evidence>
<dbReference type="Pfam" id="PF00593">
    <property type="entry name" value="TonB_dep_Rec_b-barrel"/>
    <property type="match status" value="1"/>
</dbReference>
<dbReference type="PANTHER" id="PTHR30069">
    <property type="entry name" value="TONB-DEPENDENT OUTER MEMBRANE RECEPTOR"/>
    <property type="match status" value="1"/>
</dbReference>
<dbReference type="OrthoDB" id="9795928at2"/>
<comment type="similarity">
    <text evidence="8 9">Belongs to the TonB-dependent receptor family.</text>
</comment>
<protein>
    <submittedName>
        <fullName evidence="13">TonB-dependent receptor</fullName>
    </submittedName>
</protein>
<evidence type="ECO:0000259" key="11">
    <source>
        <dbReference type="Pfam" id="PF00593"/>
    </source>
</evidence>
<feature type="signal peptide" evidence="10">
    <location>
        <begin position="1"/>
        <end position="26"/>
    </location>
</feature>
<dbReference type="Gene3D" id="2.170.130.10">
    <property type="entry name" value="TonB-dependent receptor, plug domain"/>
    <property type="match status" value="1"/>
</dbReference>
<dbReference type="PROSITE" id="PS52016">
    <property type="entry name" value="TONB_DEPENDENT_REC_3"/>
    <property type="match status" value="1"/>
</dbReference>
<keyword evidence="7 8" id="KW-0998">Cell outer membrane</keyword>
<dbReference type="InterPro" id="IPR036942">
    <property type="entry name" value="Beta-barrel_TonB_sf"/>
</dbReference>
<dbReference type="SUPFAM" id="SSF56935">
    <property type="entry name" value="Porins"/>
    <property type="match status" value="1"/>
</dbReference>
<reference evidence="13 14" key="1">
    <citation type="submission" date="2018-05" db="EMBL/GenBank/DDBJ databases">
        <title>Complete Genome Sequence of Methylobacterium sp. 17Sr1-28.</title>
        <authorList>
            <person name="Srinivasan S."/>
        </authorList>
    </citation>
    <scope>NUCLEOTIDE SEQUENCE [LARGE SCALE GENOMIC DNA]</scope>
    <source>
        <strain evidence="13 14">17Sr1-28</strain>
    </source>
</reference>
<evidence type="ECO:0000256" key="5">
    <source>
        <dbReference type="ARBA" id="ARBA00023077"/>
    </source>
</evidence>
<dbReference type="GO" id="GO:0044718">
    <property type="term" value="P:siderophore transmembrane transport"/>
    <property type="evidence" value="ECO:0007669"/>
    <property type="project" value="TreeGrafter"/>
</dbReference>
<evidence type="ECO:0000256" key="9">
    <source>
        <dbReference type="RuleBase" id="RU003357"/>
    </source>
</evidence>
<dbReference type="AlphaFoldDB" id="A0A2U8WKZ4"/>
<keyword evidence="10" id="KW-0732">Signal</keyword>
<dbReference type="InterPro" id="IPR039426">
    <property type="entry name" value="TonB-dep_rcpt-like"/>
</dbReference>
<feature type="chain" id="PRO_5015836363" evidence="10">
    <location>
        <begin position="27"/>
        <end position="714"/>
    </location>
</feature>
<evidence type="ECO:0000256" key="1">
    <source>
        <dbReference type="ARBA" id="ARBA00004571"/>
    </source>
</evidence>
<dbReference type="PANTHER" id="PTHR30069:SF40">
    <property type="entry name" value="TONB-DEPENDENT RECEPTOR NMB0964-RELATED"/>
    <property type="match status" value="1"/>
</dbReference>
<dbReference type="RefSeq" id="WP_109958532.1">
    <property type="nucleotide sequence ID" value="NZ_CP029553.1"/>
</dbReference>
<evidence type="ECO:0000256" key="10">
    <source>
        <dbReference type="SAM" id="SignalP"/>
    </source>
</evidence>